<keyword evidence="5 6" id="KW-0520">NAD</keyword>
<dbReference type="InterPro" id="IPR036291">
    <property type="entry name" value="NAD(P)-bd_dom_sf"/>
</dbReference>
<dbReference type="RefSeq" id="WP_057837383.1">
    <property type="nucleotide sequence ID" value="NZ_LLXZ01000133.1"/>
</dbReference>
<dbReference type="STRING" id="280332.CQ12_37355"/>
<feature type="binding site" evidence="6">
    <location>
        <position position="132"/>
    </location>
    <ligand>
        <name>NAD(+)</name>
        <dbReference type="ChEBI" id="CHEBI:57540"/>
    </ligand>
</feature>
<comment type="similarity">
    <text evidence="1 6">Belongs to the L-aspartate dehydrogenase family.</text>
</comment>
<feature type="domain" description="Aspartate/homoserine dehydrogenase NAD-binding" evidence="8">
    <location>
        <begin position="20"/>
        <end position="129"/>
    </location>
</feature>
<dbReference type="PIRSF" id="PIRSF005227">
    <property type="entry name" value="Asp_dh_NAD_syn"/>
    <property type="match status" value="1"/>
</dbReference>
<dbReference type="UniPathway" id="UPA00253">
    <property type="reaction ID" value="UER00456"/>
</dbReference>
<dbReference type="Proteomes" id="UP000050863">
    <property type="component" value="Unassembled WGS sequence"/>
</dbReference>
<feature type="binding site" evidence="6">
    <location>
        <position position="200"/>
    </location>
    <ligand>
        <name>NAD(+)</name>
        <dbReference type="ChEBI" id="CHEBI:57540"/>
    </ligand>
</feature>
<gene>
    <name evidence="6" type="primary">nadX</name>
    <name evidence="9" type="ORF">CQ12_37355</name>
</gene>
<dbReference type="PANTHER" id="PTHR31873">
    <property type="entry name" value="L-ASPARTATE DEHYDROGENASE-RELATED"/>
    <property type="match status" value="1"/>
</dbReference>
<dbReference type="Pfam" id="PF03447">
    <property type="entry name" value="NAD_binding_3"/>
    <property type="match status" value="1"/>
</dbReference>
<dbReference type="OrthoDB" id="8456681at2"/>
<keyword evidence="2 6" id="KW-0662">Pyridine nucleotide biosynthesis</keyword>
<reference evidence="9 10" key="1">
    <citation type="submission" date="2014-03" db="EMBL/GenBank/DDBJ databases">
        <title>Bradyrhizobium valentinum sp. nov., isolated from effective nodules of Lupinus mariae-josephae, a lupine endemic of basic-lime soils in Eastern Spain.</title>
        <authorList>
            <person name="Duran D."/>
            <person name="Rey L."/>
            <person name="Navarro A."/>
            <person name="Busquets A."/>
            <person name="Imperial J."/>
            <person name="Ruiz-Argueso T."/>
        </authorList>
    </citation>
    <scope>NUCLEOTIDE SEQUENCE [LARGE SCALE GENOMIC DNA]</scope>
    <source>
        <strain evidence="9 10">PAC68</strain>
    </source>
</reference>
<dbReference type="NCBIfam" id="NF009825">
    <property type="entry name" value="PRK13302.1"/>
    <property type="match status" value="1"/>
</dbReference>
<dbReference type="GO" id="GO:0009435">
    <property type="term" value="P:NAD+ biosynthetic process"/>
    <property type="evidence" value="ECO:0007669"/>
    <property type="project" value="UniProtKB-UniRule"/>
</dbReference>
<proteinExistence type="inferred from homology"/>
<evidence type="ECO:0000313" key="10">
    <source>
        <dbReference type="Proteomes" id="UP000050863"/>
    </source>
</evidence>
<comment type="pathway">
    <text evidence="6">Cofactor biosynthesis; NAD(+) biosynthesis; iminoaspartate from L-aspartate (dehydrogenase route): step 1/1.</text>
</comment>
<comment type="catalytic activity">
    <reaction evidence="6">
        <text>L-aspartate + NAD(+) + H2O = oxaloacetate + NH4(+) + NADH + H(+)</text>
        <dbReference type="Rhea" id="RHEA:11788"/>
        <dbReference type="ChEBI" id="CHEBI:15377"/>
        <dbReference type="ChEBI" id="CHEBI:15378"/>
        <dbReference type="ChEBI" id="CHEBI:16452"/>
        <dbReference type="ChEBI" id="CHEBI:28938"/>
        <dbReference type="ChEBI" id="CHEBI:29991"/>
        <dbReference type="ChEBI" id="CHEBI:57540"/>
        <dbReference type="ChEBI" id="CHEBI:57945"/>
        <dbReference type="EC" id="1.4.1.21"/>
    </reaction>
</comment>
<dbReference type="InterPro" id="IPR002811">
    <property type="entry name" value="Asp_DH"/>
</dbReference>
<evidence type="ECO:0000313" key="9">
    <source>
        <dbReference type="EMBL" id="KRR04284.1"/>
    </source>
</evidence>
<feature type="domain" description="Aspartate dehydrogenase" evidence="7">
    <location>
        <begin position="178"/>
        <end position="264"/>
    </location>
</feature>
<dbReference type="Gene3D" id="3.40.50.720">
    <property type="entry name" value="NAD(P)-binding Rossmann-like Domain"/>
    <property type="match status" value="1"/>
</dbReference>
<comment type="caution">
    <text evidence="9">The sequence shown here is derived from an EMBL/GenBank/DDBJ whole genome shotgun (WGS) entry which is preliminary data.</text>
</comment>
<dbReference type="GO" id="GO:0016639">
    <property type="term" value="F:oxidoreductase activity, acting on the CH-NH2 group of donors, NAD or NADP as acceptor"/>
    <property type="evidence" value="ECO:0007669"/>
    <property type="project" value="UniProtKB-UniRule"/>
</dbReference>
<dbReference type="EC" id="1.4.1.21" evidence="6"/>
<dbReference type="Gene3D" id="3.30.360.10">
    <property type="entry name" value="Dihydrodipicolinate Reductase, domain 2"/>
    <property type="match status" value="1"/>
</dbReference>
<dbReference type="GO" id="GO:0050661">
    <property type="term" value="F:NADP binding"/>
    <property type="evidence" value="ECO:0007669"/>
    <property type="project" value="UniProtKB-UniRule"/>
</dbReference>
<accession>A0A0R3L8J3</accession>
<keyword evidence="3 6" id="KW-0521">NADP</keyword>
<dbReference type="SUPFAM" id="SSF51735">
    <property type="entry name" value="NAD(P)-binding Rossmann-fold domains"/>
    <property type="match status" value="1"/>
</dbReference>
<comment type="miscellaneous">
    <text evidence="6">The iminoaspartate product is unstable in aqueous solution and can decompose to oxaloacetate and ammonia.</text>
</comment>
<evidence type="ECO:0000256" key="1">
    <source>
        <dbReference type="ARBA" id="ARBA00008331"/>
    </source>
</evidence>
<keyword evidence="4 6" id="KW-0560">Oxidoreductase</keyword>
<dbReference type="AlphaFoldDB" id="A0A0R3L8J3"/>
<dbReference type="InterPro" id="IPR020626">
    <property type="entry name" value="Asp_DH_prok"/>
</dbReference>
<name>A0A0R3L8J3_9BRAD</name>
<feature type="active site" evidence="6">
    <location>
        <position position="230"/>
    </location>
</feature>
<dbReference type="InterPro" id="IPR005106">
    <property type="entry name" value="Asp/hSer_DH_NAD-bd"/>
</dbReference>
<dbReference type="GO" id="GO:0051287">
    <property type="term" value="F:NAD binding"/>
    <property type="evidence" value="ECO:0007669"/>
    <property type="project" value="UniProtKB-UniRule"/>
</dbReference>
<keyword evidence="10" id="KW-1185">Reference proteome</keyword>
<dbReference type="EMBL" id="LLXZ01000133">
    <property type="protein sequence ID" value="KRR04284.1"/>
    <property type="molecule type" value="Genomic_DNA"/>
</dbReference>
<evidence type="ECO:0000256" key="6">
    <source>
        <dbReference type="HAMAP-Rule" id="MF_01265"/>
    </source>
</evidence>
<evidence type="ECO:0000256" key="5">
    <source>
        <dbReference type="ARBA" id="ARBA00023027"/>
    </source>
</evidence>
<evidence type="ECO:0000259" key="8">
    <source>
        <dbReference type="Pfam" id="PF03447"/>
    </source>
</evidence>
<dbReference type="GO" id="GO:0033735">
    <property type="term" value="F:aspartate dehydrogenase [NAD(P)+] activity"/>
    <property type="evidence" value="ECO:0007669"/>
    <property type="project" value="UniProtKB-EC"/>
</dbReference>
<evidence type="ECO:0000256" key="2">
    <source>
        <dbReference type="ARBA" id="ARBA00022642"/>
    </source>
</evidence>
<dbReference type="InterPro" id="IPR011182">
    <property type="entry name" value="L-Asp_DH"/>
</dbReference>
<protein>
    <recommendedName>
        <fullName evidence="6">L-aspartate dehydrogenase</fullName>
        <ecNumber evidence="6">1.4.1.21</ecNumber>
    </recommendedName>
</protein>
<dbReference type="HAMAP" id="MF_01265">
    <property type="entry name" value="NadX"/>
    <property type="match status" value="1"/>
</dbReference>
<evidence type="ECO:0000256" key="4">
    <source>
        <dbReference type="ARBA" id="ARBA00023002"/>
    </source>
</evidence>
<organism evidence="9 10">
    <name type="scientific">Bradyrhizobium jicamae</name>
    <dbReference type="NCBI Taxonomy" id="280332"/>
    <lineage>
        <taxon>Bacteria</taxon>
        <taxon>Pseudomonadati</taxon>
        <taxon>Pseudomonadota</taxon>
        <taxon>Alphaproteobacteria</taxon>
        <taxon>Hyphomicrobiales</taxon>
        <taxon>Nitrobacteraceae</taxon>
        <taxon>Bradyrhizobium</taxon>
    </lineage>
</organism>
<evidence type="ECO:0000256" key="3">
    <source>
        <dbReference type="ARBA" id="ARBA00022857"/>
    </source>
</evidence>
<comment type="function">
    <text evidence="6">Specifically catalyzes the NAD or NADP-dependent dehydrogenation of L-aspartate to iminoaspartate.</text>
</comment>
<dbReference type="SUPFAM" id="SSF55347">
    <property type="entry name" value="Glyceraldehyde-3-phosphate dehydrogenase-like, C-terminal domain"/>
    <property type="match status" value="1"/>
</dbReference>
<evidence type="ECO:0000259" key="7">
    <source>
        <dbReference type="Pfam" id="PF01958"/>
    </source>
</evidence>
<sequence>MKSQSQEGHSVPSKRIAIAGLGEIGRTVARKLAEGLPGLALAAVTTRDQAKAQAWLDREGIACPLVALDDLPDHADLVVECAPAAILEQICRPMLSAGKQVMVLSASALLPRPDLIDLARAHGGQIIVPTGALIGFDAVSAAAEGTIHSVQMVTRKPPKGLAGAPYLVENRISVEGLTSALCVFKGSARDAAAAFPANVNVVAALSLAGIGPDRTTIEIWADPAVTRNCHQIRVDADSASFTMGIENVPSENPKTGRITALSVIAALRKLTSPLQVGT</sequence>
<dbReference type="Pfam" id="PF01958">
    <property type="entry name" value="Asp_DH_C"/>
    <property type="match status" value="1"/>
</dbReference>
<dbReference type="PANTHER" id="PTHR31873:SF6">
    <property type="entry name" value="ASPARTATE DEHYDROGENASE DOMAIN-CONTAINING PROTEIN"/>
    <property type="match status" value="1"/>
</dbReference>
<comment type="catalytic activity">
    <reaction evidence="6">
        <text>L-aspartate + NADP(+) + H2O = oxaloacetate + NH4(+) + NADPH + H(+)</text>
        <dbReference type="Rhea" id="RHEA:11784"/>
        <dbReference type="ChEBI" id="CHEBI:15377"/>
        <dbReference type="ChEBI" id="CHEBI:15378"/>
        <dbReference type="ChEBI" id="CHEBI:16452"/>
        <dbReference type="ChEBI" id="CHEBI:28938"/>
        <dbReference type="ChEBI" id="CHEBI:29991"/>
        <dbReference type="ChEBI" id="CHEBI:57783"/>
        <dbReference type="ChEBI" id="CHEBI:58349"/>
        <dbReference type="EC" id="1.4.1.21"/>
    </reaction>
</comment>